<name>A0ABV6GYV0_9PAST</name>
<proteinExistence type="predicted"/>
<gene>
    <name evidence="1" type="ORF">ACFFHK_01105</name>
</gene>
<protein>
    <submittedName>
        <fullName evidence="1">Uncharacterized protein</fullName>
    </submittedName>
</protein>
<comment type="caution">
    <text evidence="1">The sequence shown here is derived from an EMBL/GenBank/DDBJ whole genome shotgun (WGS) entry which is preliminary data.</text>
</comment>
<evidence type="ECO:0000313" key="2">
    <source>
        <dbReference type="Proteomes" id="UP001589767"/>
    </source>
</evidence>
<keyword evidence="2" id="KW-1185">Reference proteome</keyword>
<dbReference type="RefSeq" id="WP_382368013.1">
    <property type="nucleotide sequence ID" value="NZ_JBHLWB010000001.1"/>
</dbReference>
<reference evidence="1 2" key="1">
    <citation type="submission" date="2024-09" db="EMBL/GenBank/DDBJ databases">
        <authorList>
            <person name="Sun Q."/>
            <person name="Mori K."/>
        </authorList>
    </citation>
    <scope>NUCLEOTIDE SEQUENCE [LARGE SCALE GENOMIC DNA]</scope>
    <source>
        <strain evidence="1 2">CCM 7539</strain>
    </source>
</reference>
<sequence length="65" mass="7531">MKEFNHFLKGFGSIINLTPATSKKTLVGNKPDPYKYTYEAWKMTGALMRQTMSQIDQEKDNPNFK</sequence>
<organism evidence="1 2">
    <name type="scientific">Gallibacterium trehalosifermentans</name>
    <dbReference type="NCBI Taxonomy" id="516935"/>
    <lineage>
        <taxon>Bacteria</taxon>
        <taxon>Pseudomonadati</taxon>
        <taxon>Pseudomonadota</taxon>
        <taxon>Gammaproteobacteria</taxon>
        <taxon>Pasteurellales</taxon>
        <taxon>Pasteurellaceae</taxon>
        <taxon>Gallibacterium</taxon>
    </lineage>
</organism>
<accession>A0ABV6GYV0</accession>
<dbReference type="EMBL" id="JBHLWB010000001">
    <property type="protein sequence ID" value="MFC0308304.1"/>
    <property type="molecule type" value="Genomic_DNA"/>
</dbReference>
<dbReference type="Proteomes" id="UP001589767">
    <property type="component" value="Unassembled WGS sequence"/>
</dbReference>
<evidence type="ECO:0000313" key="1">
    <source>
        <dbReference type="EMBL" id="MFC0308304.1"/>
    </source>
</evidence>